<reference evidence="2 3" key="2">
    <citation type="journal article" date="2013" name="PLoS Genet.">
        <title>Comparative genome structure, secondary metabolite, and effector coding capacity across Cochliobolus pathogens.</title>
        <authorList>
            <person name="Condon B.J."/>
            <person name="Leng Y."/>
            <person name="Wu D."/>
            <person name="Bushley K.E."/>
            <person name="Ohm R.A."/>
            <person name="Otillar R."/>
            <person name="Martin J."/>
            <person name="Schackwitz W."/>
            <person name="Grimwood J."/>
            <person name="MohdZainudin N."/>
            <person name="Xue C."/>
            <person name="Wang R."/>
            <person name="Manning V.A."/>
            <person name="Dhillon B."/>
            <person name="Tu Z.J."/>
            <person name="Steffenson B.J."/>
            <person name="Salamov A."/>
            <person name="Sun H."/>
            <person name="Lowry S."/>
            <person name="LaButti K."/>
            <person name="Han J."/>
            <person name="Copeland A."/>
            <person name="Lindquist E."/>
            <person name="Barry K."/>
            <person name="Schmutz J."/>
            <person name="Baker S.E."/>
            <person name="Ciuffetti L.M."/>
            <person name="Grigoriev I.V."/>
            <person name="Zhong S."/>
            <person name="Turgeon B.G."/>
        </authorList>
    </citation>
    <scope>NUCLEOTIDE SEQUENCE [LARGE SCALE GENOMIC DNA]</scope>
    <source>
        <strain evidence="3">28A</strain>
    </source>
</reference>
<reference evidence="2 3" key="1">
    <citation type="journal article" date="2012" name="PLoS Pathog.">
        <title>Diverse lifestyles and strategies of plant pathogenesis encoded in the genomes of eighteen Dothideomycetes fungi.</title>
        <authorList>
            <person name="Ohm R.A."/>
            <person name="Feau N."/>
            <person name="Henrissat B."/>
            <person name="Schoch C.L."/>
            <person name="Horwitz B.A."/>
            <person name="Barry K.W."/>
            <person name="Condon B.J."/>
            <person name="Copeland A.C."/>
            <person name="Dhillon B."/>
            <person name="Glaser F."/>
            <person name="Hesse C.N."/>
            <person name="Kosti I."/>
            <person name="LaButti K."/>
            <person name="Lindquist E.A."/>
            <person name="Lucas S."/>
            <person name="Salamov A.A."/>
            <person name="Bradshaw R.E."/>
            <person name="Ciuffetti L."/>
            <person name="Hamelin R.C."/>
            <person name="Kema G.H.J."/>
            <person name="Lawrence C."/>
            <person name="Scott J.A."/>
            <person name="Spatafora J.W."/>
            <person name="Turgeon B.G."/>
            <person name="de Wit P.J.G.M."/>
            <person name="Zhong S."/>
            <person name="Goodwin S.B."/>
            <person name="Grigoriev I.V."/>
        </authorList>
    </citation>
    <scope>NUCLEOTIDE SEQUENCE [LARGE SCALE GENOMIC DNA]</scope>
    <source>
        <strain evidence="3">28A</strain>
    </source>
</reference>
<protein>
    <submittedName>
        <fullName evidence="2">Uncharacterized protein</fullName>
    </submittedName>
</protein>
<dbReference type="Proteomes" id="UP000016935">
    <property type="component" value="Unassembled WGS sequence"/>
</dbReference>
<dbReference type="EMBL" id="KB908481">
    <property type="protein sequence ID" value="EOA92035.1"/>
    <property type="molecule type" value="Genomic_DNA"/>
</dbReference>
<keyword evidence="3" id="KW-1185">Reference proteome</keyword>
<evidence type="ECO:0000313" key="2">
    <source>
        <dbReference type="EMBL" id="EOA92035.1"/>
    </source>
</evidence>
<proteinExistence type="predicted"/>
<evidence type="ECO:0000313" key="3">
    <source>
        <dbReference type="Proteomes" id="UP000016935"/>
    </source>
</evidence>
<name>R0J549_EXST2</name>
<accession>R0J549</accession>
<sequence>MARQRAPSLAKKGKGRIQPTEFENDDGPDKTESQQMLELGRLLKKPKMDDNELQQFGARIAADQKKLKDLVARRSKTVKAEEKRHHDELTAKILEALQTPNRRTQDEVPTLAGTNIASNTVHTAVTNILNASEDLANEYRRLDGIISDFREEQTHPIAETWKQDLEEADKQLRLGARVAMRNMRKLLGAEDGSTPEPMHEDGDVNLEGDEVQLNYEFLKSLKYAERGVKRMTKGLPLDEGS</sequence>
<dbReference type="GeneID" id="19402122"/>
<feature type="region of interest" description="Disordered" evidence="1">
    <location>
        <begin position="1"/>
        <end position="33"/>
    </location>
</feature>
<dbReference type="AlphaFoldDB" id="R0J549"/>
<gene>
    <name evidence="2" type="ORF">SETTUDRAFT_18692</name>
</gene>
<organism evidence="2 3">
    <name type="scientific">Exserohilum turcicum (strain 28A)</name>
    <name type="common">Northern leaf blight fungus</name>
    <name type="synonym">Setosphaeria turcica</name>
    <dbReference type="NCBI Taxonomy" id="671987"/>
    <lineage>
        <taxon>Eukaryota</taxon>
        <taxon>Fungi</taxon>
        <taxon>Dikarya</taxon>
        <taxon>Ascomycota</taxon>
        <taxon>Pezizomycotina</taxon>
        <taxon>Dothideomycetes</taxon>
        <taxon>Pleosporomycetidae</taxon>
        <taxon>Pleosporales</taxon>
        <taxon>Pleosporineae</taxon>
        <taxon>Pleosporaceae</taxon>
        <taxon>Exserohilum</taxon>
    </lineage>
</organism>
<dbReference type="HOGENOM" id="CLU_114175_0_0_1"/>
<dbReference type="eggNOG" id="ENOG502TD65">
    <property type="taxonomic scope" value="Eukaryota"/>
</dbReference>
<dbReference type="OrthoDB" id="3934814at2759"/>
<evidence type="ECO:0000256" key="1">
    <source>
        <dbReference type="SAM" id="MobiDB-lite"/>
    </source>
</evidence>
<dbReference type="RefSeq" id="XP_008020120.1">
    <property type="nucleotide sequence ID" value="XM_008021929.1"/>
</dbReference>